<keyword evidence="4" id="KW-1185">Reference proteome</keyword>
<evidence type="ECO:0000256" key="1">
    <source>
        <dbReference type="SAM" id="MobiDB-lite"/>
    </source>
</evidence>
<evidence type="ECO:0000313" key="3">
    <source>
        <dbReference type="EMBL" id="KJZ70468.1"/>
    </source>
</evidence>
<accession>A0A0F7ZRZ4</accession>
<organism evidence="3 4">
    <name type="scientific">Hirsutella minnesotensis 3608</name>
    <dbReference type="NCBI Taxonomy" id="1043627"/>
    <lineage>
        <taxon>Eukaryota</taxon>
        <taxon>Fungi</taxon>
        <taxon>Dikarya</taxon>
        <taxon>Ascomycota</taxon>
        <taxon>Pezizomycotina</taxon>
        <taxon>Sordariomycetes</taxon>
        <taxon>Hypocreomycetidae</taxon>
        <taxon>Hypocreales</taxon>
        <taxon>Ophiocordycipitaceae</taxon>
        <taxon>Hirsutella</taxon>
    </lineage>
</organism>
<dbReference type="Proteomes" id="UP000054481">
    <property type="component" value="Unassembled WGS sequence"/>
</dbReference>
<feature type="region of interest" description="Disordered" evidence="1">
    <location>
        <begin position="263"/>
        <end position="285"/>
    </location>
</feature>
<dbReference type="OrthoDB" id="3522001at2759"/>
<reference evidence="3 4" key="1">
    <citation type="journal article" date="2014" name="Genome Biol. Evol.">
        <title>Comparative genomics and transcriptomics analyses reveal divergent lifestyle features of nematode endoparasitic fungus Hirsutella minnesotensis.</title>
        <authorList>
            <person name="Lai Y."/>
            <person name="Liu K."/>
            <person name="Zhang X."/>
            <person name="Zhang X."/>
            <person name="Li K."/>
            <person name="Wang N."/>
            <person name="Shu C."/>
            <person name="Wu Y."/>
            <person name="Wang C."/>
            <person name="Bushley K.E."/>
            <person name="Xiang M."/>
            <person name="Liu X."/>
        </authorList>
    </citation>
    <scope>NUCLEOTIDE SEQUENCE [LARGE SCALE GENOMIC DNA]</scope>
    <source>
        <strain evidence="3 4">3608</strain>
    </source>
</reference>
<evidence type="ECO:0000256" key="2">
    <source>
        <dbReference type="SAM" id="Phobius"/>
    </source>
</evidence>
<proteinExistence type="predicted"/>
<sequence length="504" mass="56027">MQTVDELSHVVEEHRMLICRVCDSGVRPGGGIERHFRGHEVKGQLLADLTNYYGPMELDNLETGHQPSDGSAPITGLPVLRGYCCSACRFLTTSEKSAQQHWRSVQHSSCGAKYDAVRLQTWLRGKFARYWAVEEEAGDPPGKTGDSALDAMIAECEAELEADDAARVRKGDKEEGLDRDSTWVKRMAWVRHFGPRDKLEIFEAATWVYVRDSGSRQGLRHRRGGGQGRGAARSARAEFRPRNRAILFATGKRPHRNVTAAGKHIDDRAGRQAVRTQGQGGVHGEIPLRRTPVFGILRPSVQAGGEEALERWAVQFTEEQWGLLGDVVGELDRDSFDSTQDSGFFSERDGDDGEDSDDDTDNETDDGAIEPTGCSVDTMLDWAVYRFLVSSIRQNVGGNVYANPLLAFCAALGIRKQPLGYAGPHLYTGLLAAIMWWARLVFLEAMFEKQPREADTIGQIATYPYTPSGSKPRKRGSRTILRISRAQKVFPNFSNEYPRLVIVV</sequence>
<evidence type="ECO:0000313" key="4">
    <source>
        <dbReference type="Proteomes" id="UP000054481"/>
    </source>
</evidence>
<dbReference type="AlphaFoldDB" id="A0A0F7ZRZ4"/>
<protein>
    <recommendedName>
        <fullName evidence="5">C2H2-type domain-containing protein</fullName>
    </recommendedName>
</protein>
<dbReference type="Pfam" id="PF12013">
    <property type="entry name" value="OrsD"/>
    <property type="match status" value="1"/>
</dbReference>
<feature type="compositionally biased region" description="Acidic residues" evidence="1">
    <location>
        <begin position="349"/>
        <end position="368"/>
    </location>
</feature>
<name>A0A0F7ZRZ4_9HYPO</name>
<keyword evidence="2" id="KW-0472">Membrane</keyword>
<keyword evidence="2" id="KW-0812">Transmembrane</keyword>
<keyword evidence="2" id="KW-1133">Transmembrane helix</keyword>
<dbReference type="InterPro" id="IPR022698">
    <property type="entry name" value="OrsD"/>
</dbReference>
<dbReference type="EMBL" id="KQ030623">
    <property type="protein sequence ID" value="KJZ70468.1"/>
    <property type="molecule type" value="Genomic_DNA"/>
</dbReference>
<evidence type="ECO:0008006" key="5">
    <source>
        <dbReference type="Google" id="ProtNLM"/>
    </source>
</evidence>
<feature type="region of interest" description="Disordered" evidence="1">
    <location>
        <begin position="216"/>
        <end position="237"/>
    </location>
</feature>
<feature type="transmembrane region" description="Helical" evidence="2">
    <location>
        <begin position="425"/>
        <end position="442"/>
    </location>
</feature>
<gene>
    <name evidence="3" type="ORF">HIM_10140</name>
</gene>
<feature type="region of interest" description="Disordered" evidence="1">
    <location>
        <begin position="338"/>
        <end position="371"/>
    </location>
</feature>